<dbReference type="InterPro" id="IPR019692">
    <property type="entry name" value="CFP-6_PH"/>
</dbReference>
<name>A0A1H1XX79_9ACTN</name>
<keyword evidence="4" id="KW-1185">Reference proteome</keyword>
<gene>
    <name evidence="3" type="ORF">SAMN04489812_4273</name>
</gene>
<evidence type="ECO:0000256" key="1">
    <source>
        <dbReference type="SAM" id="Phobius"/>
    </source>
</evidence>
<dbReference type="AlphaFoldDB" id="A0A1H1XX79"/>
<accession>A0A1H1XX79</accession>
<evidence type="ECO:0000313" key="4">
    <source>
        <dbReference type="Proteomes" id="UP000199103"/>
    </source>
</evidence>
<feature type="transmembrane region" description="Helical" evidence="1">
    <location>
        <begin position="25"/>
        <end position="44"/>
    </location>
</feature>
<protein>
    <submittedName>
        <fullName evidence="3">PH domain-containing protein</fullName>
    </submittedName>
</protein>
<sequence length="158" mass="17473">MSKDHEPTDTDGSGQLTFHPRRLRIVGAIFAGALVIVVIIGWIALPPHLKALFTPFQLITLLGVLVVIVGMITGLALSTVRADRQGVWLRNGLSVRRFDWSEVHRVVYRDGDPWPTLQVGDPDDPRRQMLLGIQRSDGARAGRAVAELRRLMSAGRAH</sequence>
<dbReference type="OrthoDB" id="3824918at2"/>
<keyword evidence="1" id="KW-0472">Membrane</keyword>
<dbReference type="Pfam" id="PF10756">
    <property type="entry name" value="bPH_6"/>
    <property type="match status" value="1"/>
</dbReference>
<dbReference type="Proteomes" id="UP000199103">
    <property type="component" value="Chromosome I"/>
</dbReference>
<keyword evidence="1" id="KW-1133">Transmembrane helix</keyword>
<keyword evidence="1" id="KW-0812">Transmembrane</keyword>
<evidence type="ECO:0000259" key="2">
    <source>
        <dbReference type="Pfam" id="PF10756"/>
    </source>
</evidence>
<proteinExistence type="predicted"/>
<feature type="transmembrane region" description="Helical" evidence="1">
    <location>
        <begin position="56"/>
        <end position="80"/>
    </location>
</feature>
<dbReference type="RefSeq" id="WP_091527411.1">
    <property type="nucleotide sequence ID" value="NZ_LT629772.1"/>
</dbReference>
<dbReference type="EMBL" id="LT629772">
    <property type="protein sequence ID" value="SDT13499.1"/>
    <property type="molecule type" value="Genomic_DNA"/>
</dbReference>
<dbReference type="STRING" id="630515.SAMN04489812_4273"/>
<reference evidence="3 4" key="1">
    <citation type="submission" date="2016-10" db="EMBL/GenBank/DDBJ databases">
        <authorList>
            <person name="de Groot N.N."/>
        </authorList>
    </citation>
    <scope>NUCLEOTIDE SEQUENCE [LARGE SCALE GENOMIC DNA]</scope>
    <source>
        <strain evidence="3 4">DSM 21800</strain>
    </source>
</reference>
<feature type="domain" description="Low molecular weight protein antigen 6 PH" evidence="2">
    <location>
        <begin position="79"/>
        <end position="150"/>
    </location>
</feature>
<organism evidence="3 4">
    <name type="scientific">Microlunatus soli</name>
    <dbReference type="NCBI Taxonomy" id="630515"/>
    <lineage>
        <taxon>Bacteria</taxon>
        <taxon>Bacillati</taxon>
        <taxon>Actinomycetota</taxon>
        <taxon>Actinomycetes</taxon>
        <taxon>Propionibacteriales</taxon>
        <taxon>Propionibacteriaceae</taxon>
        <taxon>Microlunatus</taxon>
    </lineage>
</organism>
<evidence type="ECO:0000313" key="3">
    <source>
        <dbReference type="EMBL" id="SDT13499.1"/>
    </source>
</evidence>